<dbReference type="InParanoid" id="A0A136IU90"/>
<dbReference type="GO" id="GO:0016705">
    <property type="term" value="F:oxidoreductase activity, acting on paired donors, with incorporation or reduction of molecular oxygen"/>
    <property type="evidence" value="ECO:0007669"/>
    <property type="project" value="InterPro"/>
</dbReference>
<dbReference type="InterPro" id="IPR001128">
    <property type="entry name" value="Cyt_P450"/>
</dbReference>
<dbReference type="AlphaFoldDB" id="A0A136IU90"/>
<evidence type="ECO:0000256" key="2">
    <source>
        <dbReference type="ARBA" id="ARBA00010617"/>
    </source>
</evidence>
<proteinExistence type="inferred from homology"/>
<evidence type="ECO:0000256" key="10">
    <source>
        <dbReference type="SAM" id="Phobius"/>
    </source>
</evidence>
<keyword evidence="12" id="KW-1185">Reference proteome</keyword>
<dbReference type="Pfam" id="PF00067">
    <property type="entry name" value="p450"/>
    <property type="match status" value="1"/>
</dbReference>
<evidence type="ECO:0000256" key="1">
    <source>
        <dbReference type="ARBA" id="ARBA00001971"/>
    </source>
</evidence>
<dbReference type="CDD" id="cd11041">
    <property type="entry name" value="CYP503A1-like"/>
    <property type="match status" value="1"/>
</dbReference>
<keyword evidence="4 8" id="KW-0479">Metal-binding</keyword>
<dbReference type="PRINTS" id="PR00465">
    <property type="entry name" value="EP450IV"/>
</dbReference>
<keyword evidence="10" id="KW-0812">Transmembrane</keyword>
<dbReference type="InterPro" id="IPR036396">
    <property type="entry name" value="Cyt_P450_sf"/>
</dbReference>
<dbReference type="SUPFAM" id="SSF48264">
    <property type="entry name" value="Cytochrome P450"/>
    <property type="match status" value="1"/>
</dbReference>
<evidence type="ECO:0000256" key="7">
    <source>
        <dbReference type="ARBA" id="ARBA00023033"/>
    </source>
</evidence>
<keyword evidence="10" id="KW-0472">Membrane</keyword>
<dbReference type="STRING" id="196109.A0A136IU90"/>
<evidence type="ECO:0000256" key="8">
    <source>
        <dbReference type="PIRSR" id="PIRSR602403-1"/>
    </source>
</evidence>
<keyword evidence="7 9" id="KW-0503">Monooxygenase</keyword>
<dbReference type="InterPro" id="IPR002403">
    <property type="entry name" value="Cyt_P450_E_grp-IV"/>
</dbReference>
<evidence type="ECO:0000256" key="4">
    <source>
        <dbReference type="ARBA" id="ARBA00022723"/>
    </source>
</evidence>
<dbReference type="GO" id="GO:0004497">
    <property type="term" value="F:monooxygenase activity"/>
    <property type="evidence" value="ECO:0007669"/>
    <property type="project" value="UniProtKB-KW"/>
</dbReference>
<keyword evidence="3 8" id="KW-0349">Heme</keyword>
<dbReference type="PANTHER" id="PTHR46206:SF1">
    <property type="entry name" value="P450, PUTATIVE (EUROFUNG)-RELATED"/>
    <property type="match status" value="1"/>
</dbReference>
<evidence type="ECO:0000313" key="11">
    <source>
        <dbReference type="EMBL" id="KXJ88403.1"/>
    </source>
</evidence>
<dbReference type="InterPro" id="IPR017972">
    <property type="entry name" value="Cyt_P450_CS"/>
</dbReference>
<dbReference type="PROSITE" id="PS00086">
    <property type="entry name" value="CYTOCHROME_P450"/>
    <property type="match status" value="1"/>
</dbReference>
<dbReference type="GO" id="GO:0005506">
    <property type="term" value="F:iron ion binding"/>
    <property type="evidence" value="ECO:0007669"/>
    <property type="project" value="InterPro"/>
</dbReference>
<accession>A0A136IU90</accession>
<protein>
    <submittedName>
        <fullName evidence="11">Cytochrome P450</fullName>
    </submittedName>
</protein>
<keyword evidence="5 9" id="KW-0560">Oxidoreductase</keyword>
<dbReference type="Proteomes" id="UP000070501">
    <property type="component" value="Unassembled WGS sequence"/>
</dbReference>
<evidence type="ECO:0000256" key="9">
    <source>
        <dbReference type="RuleBase" id="RU000461"/>
    </source>
</evidence>
<evidence type="ECO:0000256" key="5">
    <source>
        <dbReference type="ARBA" id="ARBA00023002"/>
    </source>
</evidence>
<keyword evidence="6 8" id="KW-0408">Iron</keyword>
<evidence type="ECO:0000313" key="12">
    <source>
        <dbReference type="Proteomes" id="UP000070501"/>
    </source>
</evidence>
<reference evidence="12" key="1">
    <citation type="submission" date="2016-02" db="EMBL/GenBank/DDBJ databases">
        <title>Draft genome sequence of Microdochium bolleyi, a fungal endophyte of beachgrass.</title>
        <authorList>
            <consortium name="DOE Joint Genome Institute"/>
            <person name="David A.S."/>
            <person name="May G."/>
            <person name="Haridas S."/>
            <person name="Lim J."/>
            <person name="Wang M."/>
            <person name="Labutti K."/>
            <person name="Lipzen A."/>
            <person name="Barry K."/>
            <person name="Grigoriev I.V."/>
        </authorList>
    </citation>
    <scope>NUCLEOTIDE SEQUENCE [LARGE SCALE GENOMIC DNA]</scope>
    <source>
        <strain evidence="12">J235TASD1</strain>
    </source>
</reference>
<sequence>MAGPGLFLGLLDLCFTLKAWLFITLVFAALVIVEILRKPKLPPSVPRVGHAPGPIGTVRNYFSLCFHYMYWLQRGYEEHSKQDRTFMVPSAAARPAHLIVPRSQTSWLLGLPDNVLGATEAQNTLLHSKYSFPVDPALGYDFPLRVVHRYLNRALHNLTPDIWKEVQAAMDTALGCDTDNWKTLNVWAVSLDMLTRVTNRVILGPGINRDPALLKHMVHFVDAIIMNCFVLDFLPKFMHPIVGPLVSIPNRRHYKRGAEITLPLIRQRLHDMARKEAHDPAYEKWQEPEDFITWVIKAAKAENNIVELQPDNIAKRILPIEFAAIHTTTITCMYMIIDLMSTDPSLGAVDTLRREAAQVFAEEGGQWTKEGLFRLHQLDSAIRESQRFSTFALTLTERMVVAPEGVTNEVEGWHAPQGTVIKLNLFSVHKDPAIHAKPDVYDPFRYSRTRENMLAETNGAADVVQLKKTGLTTTSDTHLAFSHGRHACPGRFFVGQELKMIFANLLLNYDIKPLTERPKTDWLGSVALPPMKATIEVRRRKTPYTVAGLDK</sequence>
<feature type="transmembrane region" description="Helical" evidence="10">
    <location>
        <begin position="6"/>
        <end position="33"/>
    </location>
</feature>
<evidence type="ECO:0000256" key="6">
    <source>
        <dbReference type="ARBA" id="ARBA00023004"/>
    </source>
</evidence>
<comment type="cofactor">
    <cofactor evidence="1 8">
        <name>heme</name>
        <dbReference type="ChEBI" id="CHEBI:30413"/>
    </cofactor>
</comment>
<dbReference type="GO" id="GO:0020037">
    <property type="term" value="F:heme binding"/>
    <property type="evidence" value="ECO:0007669"/>
    <property type="project" value="InterPro"/>
</dbReference>
<dbReference type="PANTHER" id="PTHR46206">
    <property type="entry name" value="CYTOCHROME P450"/>
    <property type="match status" value="1"/>
</dbReference>
<evidence type="ECO:0000256" key="3">
    <source>
        <dbReference type="ARBA" id="ARBA00022617"/>
    </source>
</evidence>
<feature type="binding site" description="axial binding residue" evidence="8">
    <location>
        <position position="488"/>
    </location>
    <ligand>
        <name>heme</name>
        <dbReference type="ChEBI" id="CHEBI:30413"/>
    </ligand>
    <ligandPart>
        <name>Fe</name>
        <dbReference type="ChEBI" id="CHEBI:18248"/>
    </ligandPart>
</feature>
<dbReference type="Gene3D" id="1.10.630.10">
    <property type="entry name" value="Cytochrome P450"/>
    <property type="match status" value="1"/>
</dbReference>
<name>A0A136IU90_9PEZI</name>
<organism evidence="11 12">
    <name type="scientific">Microdochium bolleyi</name>
    <dbReference type="NCBI Taxonomy" id="196109"/>
    <lineage>
        <taxon>Eukaryota</taxon>
        <taxon>Fungi</taxon>
        <taxon>Dikarya</taxon>
        <taxon>Ascomycota</taxon>
        <taxon>Pezizomycotina</taxon>
        <taxon>Sordariomycetes</taxon>
        <taxon>Xylariomycetidae</taxon>
        <taxon>Xylariales</taxon>
        <taxon>Microdochiaceae</taxon>
        <taxon>Microdochium</taxon>
    </lineage>
</organism>
<dbReference type="OrthoDB" id="1844152at2759"/>
<comment type="similarity">
    <text evidence="2 9">Belongs to the cytochrome P450 family.</text>
</comment>
<dbReference type="EMBL" id="KQ964258">
    <property type="protein sequence ID" value="KXJ88403.1"/>
    <property type="molecule type" value="Genomic_DNA"/>
</dbReference>
<gene>
    <name evidence="11" type="ORF">Micbo1qcDRAFT_197252</name>
</gene>
<keyword evidence="10" id="KW-1133">Transmembrane helix</keyword>